<keyword evidence="3 6" id="KW-0285">Flavoprotein</keyword>
<dbReference type="InterPro" id="IPR002081">
    <property type="entry name" value="Cryptochrome/DNA_photolyase_1"/>
</dbReference>
<evidence type="ECO:0000256" key="2">
    <source>
        <dbReference type="ARBA" id="ARBA00017881"/>
    </source>
</evidence>
<dbReference type="InterPro" id="IPR036155">
    <property type="entry name" value="Crypto/Photolyase_N_sf"/>
</dbReference>
<comment type="cofactor">
    <cofactor evidence="6 8">
        <name>FAD</name>
        <dbReference type="ChEBI" id="CHEBI:57692"/>
    </cofactor>
    <text evidence="6 8">Binds 1 FAD per subunit.</text>
</comment>
<sequence length="472" mass="55395">MKNKKSLVWFRNNLRLADNEALYEASSNSEQLIMVYILDARHWQESPIKLRTSSDKKLTFLWDSIMALKKSVEAKGGSLLLKKGNTEEVIAELFDEYNFDAVYTTIESGVYEERELENVENYLIKKGVSTYTFAETTLYHPDDIPWPINKLPAVFTQFRKENEKQTPIRALINAPEDLSHAVGEKLTYKPHDFNISIDYPPEKSVLNFKGGEQEALNRLNYYFWETDLVQTYKKTRNGLLGGDYSAKFSPYLALGCISPRTIYFELKKYEKERKSNQSTYWIFFELAWRDYFHFIMKKHGNQLFSAQGIKEEGYEWSHSEKDFQKWSEGKTGVPFVDANMRELNETGFMSNRGRQNVASFLTHDLNIDWRWGAWYFERQLLDYDVASNWGNWAYVAGVGNDPRENRYFNILSQAKKYDPKGEYIKYWLPSLSGIEGFNAHKVGLLNGEIRETHKEIDAVFFEPMIDMKKWDY</sequence>
<evidence type="ECO:0000313" key="10">
    <source>
        <dbReference type="EMBL" id="MBL0764181.1"/>
    </source>
</evidence>
<keyword evidence="4 6" id="KW-0274">FAD</keyword>
<evidence type="ECO:0000256" key="7">
    <source>
        <dbReference type="PIRSR" id="PIRSR602081-2"/>
    </source>
</evidence>
<dbReference type="InterPro" id="IPR014133">
    <property type="entry name" value="Cry_DASH"/>
</dbReference>
<dbReference type="GO" id="GO:0003677">
    <property type="term" value="F:DNA binding"/>
    <property type="evidence" value="ECO:0007669"/>
    <property type="project" value="TreeGrafter"/>
</dbReference>
<organism evidence="10 11">
    <name type="scientific">Marivirga atlantica</name>
    <dbReference type="NCBI Taxonomy" id="1548457"/>
    <lineage>
        <taxon>Bacteria</taxon>
        <taxon>Pseudomonadati</taxon>
        <taxon>Bacteroidota</taxon>
        <taxon>Cytophagia</taxon>
        <taxon>Cytophagales</taxon>
        <taxon>Marivirgaceae</taxon>
        <taxon>Marivirga</taxon>
    </lineage>
</organism>
<feature type="binding site" evidence="6">
    <location>
        <begin position="285"/>
        <end position="292"/>
    </location>
    <ligand>
        <name>FAD</name>
        <dbReference type="ChEBI" id="CHEBI:57692"/>
    </ligand>
</feature>
<evidence type="ECO:0000256" key="4">
    <source>
        <dbReference type="ARBA" id="ARBA00022827"/>
    </source>
</evidence>
<dbReference type="Gene3D" id="3.40.50.620">
    <property type="entry name" value="HUPs"/>
    <property type="match status" value="1"/>
</dbReference>
<keyword evidence="5 8" id="KW-0157">Chromophore</keyword>
<dbReference type="InterPro" id="IPR006050">
    <property type="entry name" value="DNA_photolyase_N"/>
</dbReference>
<dbReference type="PANTHER" id="PTHR11455">
    <property type="entry name" value="CRYPTOCHROME"/>
    <property type="match status" value="1"/>
</dbReference>
<dbReference type="NCBIfam" id="TIGR02765">
    <property type="entry name" value="crypto_DASH"/>
    <property type="match status" value="1"/>
</dbReference>
<dbReference type="EMBL" id="JAERQG010000001">
    <property type="protein sequence ID" value="MBL0764181.1"/>
    <property type="molecule type" value="Genomic_DNA"/>
</dbReference>
<evidence type="ECO:0000256" key="8">
    <source>
        <dbReference type="RuleBase" id="RU367151"/>
    </source>
</evidence>
<dbReference type="Proteomes" id="UP000642920">
    <property type="component" value="Unassembled WGS sequence"/>
</dbReference>
<feature type="binding site" evidence="6">
    <location>
        <begin position="245"/>
        <end position="249"/>
    </location>
    <ligand>
        <name>FAD</name>
        <dbReference type="ChEBI" id="CHEBI:57692"/>
    </ligand>
</feature>
<dbReference type="Pfam" id="PF03441">
    <property type="entry name" value="FAD_binding_7"/>
    <property type="match status" value="1"/>
</dbReference>
<dbReference type="Pfam" id="PF00875">
    <property type="entry name" value="DNA_photolyase"/>
    <property type="match status" value="1"/>
</dbReference>
<dbReference type="InterPro" id="IPR014729">
    <property type="entry name" value="Rossmann-like_a/b/a_fold"/>
</dbReference>
<accession>A0A937DIH4</accession>
<dbReference type="GO" id="GO:0071949">
    <property type="term" value="F:FAD binding"/>
    <property type="evidence" value="ECO:0007669"/>
    <property type="project" value="TreeGrafter"/>
</dbReference>
<protein>
    <recommendedName>
        <fullName evidence="2 8">Cryptochrome DASH</fullName>
    </recommendedName>
</protein>
<comment type="function">
    <text evidence="8">May have a photoreceptor function.</text>
</comment>
<dbReference type="GO" id="GO:0003904">
    <property type="term" value="F:deoxyribodipyrimidine photo-lyase activity"/>
    <property type="evidence" value="ECO:0007669"/>
    <property type="project" value="TreeGrafter"/>
</dbReference>
<dbReference type="SUPFAM" id="SSF52425">
    <property type="entry name" value="Cryptochrome/photolyase, N-terminal domain"/>
    <property type="match status" value="1"/>
</dbReference>
<evidence type="ECO:0000256" key="6">
    <source>
        <dbReference type="PIRSR" id="PIRSR602081-1"/>
    </source>
</evidence>
<dbReference type="Gene3D" id="1.25.40.80">
    <property type="match status" value="1"/>
</dbReference>
<comment type="cofactor">
    <cofactor evidence="8">
        <name>(6R)-5,10-methylene-5,6,7,8-tetrahydrofolate</name>
        <dbReference type="ChEBI" id="CHEBI:15636"/>
    </cofactor>
    <text evidence="8">Binds 1 5,10-methenyltetrahydrofolate (MTHF) per subunit.</text>
</comment>
<dbReference type="InterPro" id="IPR036134">
    <property type="entry name" value="Crypto/Photolyase_FAD-like_sf"/>
</dbReference>
<dbReference type="GO" id="GO:0000719">
    <property type="term" value="P:photoreactive repair"/>
    <property type="evidence" value="ECO:0007669"/>
    <property type="project" value="TreeGrafter"/>
</dbReference>
<feature type="site" description="Electron transfer via tryptophanyl radical" evidence="7">
    <location>
        <position position="369"/>
    </location>
</feature>
<feature type="site" description="Electron transfer via tryptophanyl radical" evidence="7">
    <location>
        <position position="392"/>
    </location>
</feature>
<comment type="similarity">
    <text evidence="1 8">Belongs to the DNA photolyase class-1 family.</text>
</comment>
<dbReference type="SUPFAM" id="SSF48173">
    <property type="entry name" value="Cryptochrome/photolyase FAD-binding domain"/>
    <property type="match status" value="1"/>
</dbReference>
<evidence type="ECO:0000256" key="1">
    <source>
        <dbReference type="ARBA" id="ARBA00005862"/>
    </source>
</evidence>
<evidence type="ECO:0000256" key="3">
    <source>
        <dbReference type="ARBA" id="ARBA00022630"/>
    </source>
</evidence>
<comment type="caution">
    <text evidence="10">The sequence shown here is derived from an EMBL/GenBank/DDBJ whole genome shotgun (WGS) entry which is preliminary data.</text>
</comment>
<name>A0A937DIH4_9BACT</name>
<keyword evidence="11" id="KW-1185">Reference proteome</keyword>
<feature type="binding site" evidence="6">
    <location>
        <position position="232"/>
    </location>
    <ligand>
        <name>FAD</name>
        <dbReference type="ChEBI" id="CHEBI:57692"/>
    </ligand>
</feature>
<evidence type="ECO:0000259" key="9">
    <source>
        <dbReference type="PROSITE" id="PS51645"/>
    </source>
</evidence>
<evidence type="ECO:0000313" key="11">
    <source>
        <dbReference type="Proteomes" id="UP000642920"/>
    </source>
</evidence>
<feature type="binding site" evidence="6">
    <location>
        <begin position="382"/>
        <end position="384"/>
    </location>
    <ligand>
        <name>FAD</name>
        <dbReference type="ChEBI" id="CHEBI:57692"/>
    </ligand>
</feature>
<reference evidence="10" key="1">
    <citation type="submission" date="2021-01" db="EMBL/GenBank/DDBJ databases">
        <title>Marivirga sp. nov., isolated from intertidal surface sediments.</title>
        <authorList>
            <person name="Zhang M."/>
        </authorList>
    </citation>
    <scope>NUCLEOTIDE SEQUENCE</scope>
    <source>
        <strain evidence="10">SM1354</strain>
    </source>
</reference>
<evidence type="ECO:0000256" key="5">
    <source>
        <dbReference type="ARBA" id="ARBA00022991"/>
    </source>
</evidence>
<proteinExistence type="inferred from homology"/>
<gene>
    <name evidence="10" type="ORF">JKP34_02885</name>
</gene>
<feature type="domain" description="Photolyase/cryptochrome alpha/beta" evidence="9">
    <location>
        <begin position="4"/>
        <end position="138"/>
    </location>
</feature>
<dbReference type="PANTHER" id="PTHR11455:SF22">
    <property type="entry name" value="CRYPTOCHROME DASH"/>
    <property type="match status" value="1"/>
</dbReference>
<dbReference type="AlphaFoldDB" id="A0A937DIH4"/>
<dbReference type="RefSeq" id="WP_201917518.1">
    <property type="nucleotide sequence ID" value="NZ_JAERQG010000001.1"/>
</dbReference>
<dbReference type="PRINTS" id="PR00147">
    <property type="entry name" value="DNAPHOTLYASE"/>
</dbReference>
<feature type="site" description="Electron transfer via tryptophanyl radical" evidence="7">
    <location>
        <position position="316"/>
    </location>
</feature>
<dbReference type="InterPro" id="IPR005101">
    <property type="entry name" value="Cryptochr/Photolyase_FAD-bd"/>
</dbReference>
<dbReference type="Gene3D" id="1.10.579.10">
    <property type="entry name" value="DNA Cyclobutane Dipyrimidine Photolyase, subunit A, domain 3"/>
    <property type="match status" value="1"/>
</dbReference>
<dbReference type="PROSITE" id="PS51645">
    <property type="entry name" value="PHR_CRY_ALPHA_BETA"/>
    <property type="match status" value="1"/>
</dbReference>